<feature type="domain" description="DUF7847" evidence="3">
    <location>
        <begin position="94"/>
        <end position="307"/>
    </location>
</feature>
<dbReference type="InterPro" id="IPR057169">
    <property type="entry name" value="DUF7847"/>
</dbReference>
<feature type="transmembrane region" description="Helical" evidence="1">
    <location>
        <begin position="225"/>
        <end position="252"/>
    </location>
</feature>
<dbReference type="PANTHER" id="PTHR40076:SF1">
    <property type="entry name" value="MEMBRANE PROTEIN"/>
    <property type="match status" value="1"/>
</dbReference>
<sequence>MYIVIGADGREYGPATTEVIGRWITEGRCNAQTRVRRADSVEWRPLVEYPELAVFLAGTKAHPISSPDKLPPGTLPLAPHVDSRQVELSPSECIGRAWRTVTSAGAGIIFGAVVLWLFILICLEVLSGIPLAGLLVIPASWVIHGPLIGGLCYLILRVLRGQGAELADLFAGFRYRFVPLFLGWLVAGVLLVLTSVPGGLVSGIGAVSCVLAETAVWLKALGATLIALGFLLMLIPVTYLGICWWFVLPLIMEKGLDFWPAMKLSRRVVHRHWGRVFLLALLILGINLLGALACCIGLLFTLPLSFTAAMHAYEQLFTWPGHTGPAQPAPASIG</sequence>
<proteinExistence type="predicted"/>
<feature type="domain" description="GYF" evidence="2">
    <location>
        <begin position="7"/>
        <end position="52"/>
    </location>
</feature>
<dbReference type="EMBL" id="JAAKYA010000004">
    <property type="protein sequence ID" value="NGO37923.1"/>
    <property type="molecule type" value="Genomic_DNA"/>
</dbReference>
<evidence type="ECO:0000259" key="3">
    <source>
        <dbReference type="Pfam" id="PF25231"/>
    </source>
</evidence>
<dbReference type="Proteomes" id="UP000477311">
    <property type="component" value="Unassembled WGS sequence"/>
</dbReference>
<dbReference type="InterPro" id="IPR025640">
    <property type="entry name" value="GYF_2"/>
</dbReference>
<evidence type="ECO:0000313" key="4">
    <source>
        <dbReference type="EMBL" id="NGO37923.1"/>
    </source>
</evidence>
<gene>
    <name evidence="4" type="ORF">G4L39_00690</name>
</gene>
<dbReference type="AlphaFoldDB" id="A0A6M1RJV6"/>
<evidence type="ECO:0000259" key="2">
    <source>
        <dbReference type="Pfam" id="PF14237"/>
    </source>
</evidence>
<keyword evidence="1" id="KW-0472">Membrane</keyword>
<protein>
    <submittedName>
        <fullName evidence="4">DUF4339 domain-containing protein</fullName>
    </submittedName>
</protein>
<feature type="transmembrane region" description="Helical" evidence="1">
    <location>
        <begin position="200"/>
        <end position="218"/>
    </location>
</feature>
<accession>A0A6M1RJV6</accession>
<evidence type="ECO:0000256" key="1">
    <source>
        <dbReference type="SAM" id="Phobius"/>
    </source>
</evidence>
<evidence type="ECO:0000313" key="5">
    <source>
        <dbReference type="Proteomes" id="UP000477311"/>
    </source>
</evidence>
<keyword evidence="1" id="KW-1133">Transmembrane helix</keyword>
<feature type="transmembrane region" description="Helical" evidence="1">
    <location>
        <begin position="132"/>
        <end position="156"/>
    </location>
</feature>
<feature type="transmembrane region" description="Helical" evidence="1">
    <location>
        <begin position="104"/>
        <end position="126"/>
    </location>
</feature>
<dbReference type="Pfam" id="PF25231">
    <property type="entry name" value="DUF7847"/>
    <property type="match status" value="1"/>
</dbReference>
<dbReference type="PANTHER" id="PTHR40076">
    <property type="entry name" value="MEMBRANE PROTEIN-RELATED"/>
    <property type="match status" value="1"/>
</dbReference>
<keyword evidence="5" id="KW-1185">Reference proteome</keyword>
<comment type="caution">
    <text evidence="4">The sequence shown here is derived from an EMBL/GenBank/DDBJ whole genome shotgun (WGS) entry which is preliminary data.</text>
</comment>
<keyword evidence="1" id="KW-0812">Transmembrane</keyword>
<dbReference type="RefSeq" id="WP_165105156.1">
    <property type="nucleotide sequence ID" value="NZ_JAAKYA010000004.1"/>
</dbReference>
<organism evidence="4 5">
    <name type="scientific">Limisphaera ngatamarikiensis</name>
    <dbReference type="NCBI Taxonomy" id="1324935"/>
    <lineage>
        <taxon>Bacteria</taxon>
        <taxon>Pseudomonadati</taxon>
        <taxon>Verrucomicrobiota</taxon>
        <taxon>Verrucomicrobiia</taxon>
        <taxon>Limisphaerales</taxon>
        <taxon>Limisphaeraceae</taxon>
        <taxon>Limisphaera</taxon>
    </lineage>
</organism>
<name>A0A6M1RJV6_9BACT</name>
<dbReference type="Pfam" id="PF14237">
    <property type="entry name" value="GYF_2"/>
    <property type="match status" value="1"/>
</dbReference>
<feature type="transmembrane region" description="Helical" evidence="1">
    <location>
        <begin position="272"/>
        <end position="300"/>
    </location>
</feature>
<reference evidence="4 5" key="1">
    <citation type="submission" date="2020-02" db="EMBL/GenBank/DDBJ databases">
        <title>Draft genome sequence of Limisphaera ngatamarikiensis NGM72.4T, a thermophilic Verrucomicrobia grouped in subdivision 3.</title>
        <authorList>
            <person name="Carere C.R."/>
            <person name="Steen J."/>
            <person name="Hugenholtz P."/>
            <person name="Stott M.B."/>
        </authorList>
    </citation>
    <scope>NUCLEOTIDE SEQUENCE [LARGE SCALE GENOMIC DNA]</scope>
    <source>
        <strain evidence="4 5">NGM72.4</strain>
    </source>
</reference>
<dbReference type="InterPro" id="IPR010380">
    <property type="entry name" value="DUF975"/>
</dbReference>
<feature type="transmembrane region" description="Helical" evidence="1">
    <location>
        <begin position="177"/>
        <end position="194"/>
    </location>
</feature>